<keyword evidence="1" id="KW-0175">Coiled coil</keyword>
<gene>
    <name evidence="3" type="ORF">SAMN06266787_10539</name>
</gene>
<protein>
    <submittedName>
        <fullName evidence="3">Uncharacterized protein</fullName>
    </submittedName>
</protein>
<evidence type="ECO:0000313" key="3">
    <source>
        <dbReference type="EMBL" id="SNR58129.1"/>
    </source>
</evidence>
<name>A0A238XJJ9_HALEZ</name>
<feature type="region of interest" description="Disordered" evidence="2">
    <location>
        <begin position="42"/>
        <end position="70"/>
    </location>
</feature>
<proteinExistence type="predicted"/>
<evidence type="ECO:0000256" key="1">
    <source>
        <dbReference type="SAM" id="Coils"/>
    </source>
</evidence>
<evidence type="ECO:0000313" key="4">
    <source>
        <dbReference type="Proteomes" id="UP000198297"/>
    </source>
</evidence>
<feature type="coiled-coil region" evidence="1">
    <location>
        <begin position="73"/>
        <end position="100"/>
    </location>
</feature>
<dbReference type="EMBL" id="FZNK01000005">
    <property type="protein sequence ID" value="SNR58129.1"/>
    <property type="molecule type" value="Genomic_DNA"/>
</dbReference>
<feature type="compositionally biased region" description="Low complexity" evidence="2">
    <location>
        <begin position="60"/>
        <end position="70"/>
    </location>
</feature>
<sequence>MADKKRVNLMVSPETKTEWDNAVEDSTEYSSLSDLVRKSVAHELSQPPGAASRTAKGRETTQPAETEAQTEAIEQITKTLSRMETTLSDLDSRLTNVEQEVTASARADLKNEVFGALPEYDSEDSPDGKSAAEIAEEINSQRDRVSDVLTRLEEQTGAIRVTASEEGQQFYAREGGL</sequence>
<dbReference type="AlphaFoldDB" id="A0A238XJJ9"/>
<reference evidence="3 4" key="1">
    <citation type="submission" date="2017-06" db="EMBL/GenBank/DDBJ databases">
        <authorList>
            <person name="Kim H.J."/>
            <person name="Triplett B.A."/>
        </authorList>
    </citation>
    <scope>NUCLEOTIDE SEQUENCE [LARGE SCALE GENOMIC DNA]</scope>
    <source>
        <strain evidence="3 4">DSM 19316</strain>
    </source>
</reference>
<organism evidence="3 4">
    <name type="scientific">Halorubrum ezzemoulense</name>
    <name type="common">Halorubrum chaoviator</name>
    <dbReference type="NCBI Taxonomy" id="337243"/>
    <lineage>
        <taxon>Archaea</taxon>
        <taxon>Methanobacteriati</taxon>
        <taxon>Methanobacteriota</taxon>
        <taxon>Stenosarchaea group</taxon>
        <taxon>Halobacteria</taxon>
        <taxon>Halobacteriales</taxon>
        <taxon>Haloferacaceae</taxon>
        <taxon>Halorubrum</taxon>
    </lineage>
</organism>
<accession>A0A238XJJ9</accession>
<dbReference type="RefSeq" id="WP_089308663.1">
    <property type="nucleotide sequence ID" value="NZ_FZNK01000005.1"/>
</dbReference>
<evidence type="ECO:0000256" key="2">
    <source>
        <dbReference type="SAM" id="MobiDB-lite"/>
    </source>
</evidence>
<dbReference type="Proteomes" id="UP000198297">
    <property type="component" value="Unassembled WGS sequence"/>
</dbReference>